<evidence type="ECO:0000256" key="3">
    <source>
        <dbReference type="ARBA" id="ARBA00012140"/>
    </source>
</evidence>
<evidence type="ECO:0000256" key="10">
    <source>
        <dbReference type="ARBA" id="ARBA00030399"/>
    </source>
</evidence>
<dbReference type="InterPro" id="IPR029063">
    <property type="entry name" value="SAM-dependent_MTases_sf"/>
</dbReference>
<evidence type="ECO:0000256" key="7">
    <source>
        <dbReference type="ARBA" id="ARBA00022679"/>
    </source>
</evidence>
<dbReference type="GO" id="GO:0032259">
    <property type="term" value="P:methylation"/>
    <property type="evidence" value="ECO:0007669"/>
    <property type="project" value="UniProtKB-KW"/>
</dbReference>
<evidence type="ECO:0000256" key="5">
    <source>
        <dbReference type="ARBA" id="ARBA00022552"/>
    </source>
</evidence>
<accession>A0ABS3FTN0</accession>
<organism evidence="15 16">
    <name type="scientific">Phormidium pseudopriestleyi FRX01</name>
    <dbReference type="NCBI Taxonomy" id="1759528"/>
    <lineage>
        <taxon>Bacteria</taxon>
        <taxon>Bacillati</taxon>
        <taxon>Cyanobacteriota</taxon>
        <taxon>Cyanophyceae</taxon>
        <taxon>Oscillatoriophycideae</taxon>
        <taxon>Oscillatoriales</taxon>
        <taxon>Oscillatoriaceae</taxon>
        <taxon>Phormidium</taxon>
    </lineage>
</organism>
<dbReference type="SUPFAM" id="SSF48013">
    <property type="entry name" value="NusB-like"/>
    <property type="match status" value="1"/>
</dbReference>
<evidence type="ECO:0000256" key="6">
    <source>
        <dbReference type="ARBA" id="ARBA00022603"/>
    </source>
</evidence>
<dbReference type="InterPro" id="IPR001678">
    <property type="entry name" value="MeTrfase_RsmB-F_NOP2_dom"/>
</dbReference>
<evidence type="ECO:0000259" key="14">
    <source>
        <dbReference type="PROSITE" id="PS51686"/>
    </source>
</evidence>
<dbReference type="EMBL" id="JAFLQW010000415">
    <property type="protein sequence ID" value="MBO0350491.1"/>
    <property type="molecule type" value="Genomic_DNA"/>
</dbReference>
<dbReference type="InterPro" id="IPR006027">
    <property type="entry name" value="NusB_RsmB_TIM44"/>
</dbReference>
<keyword evidence="9 13" id="KW-0694">RNA-binding</keyword>
<keyword evidence="7 13" id="KW-0808">Transferase</keyword>
<keyword evidence="16" id="KW-1185">Reference proteome</keyword>
<evidence type="ECO:0000313" key="15">
    <source>
        <dbReference type="EMBL" id="MBO0350491.1"/>
    </source>
</evidence>
<dbReference type="PANTHER" id="PTHR22807">
    <property type="entry name" value="NOP2 YEAST -RELATED NOL1/NOP2/FMU SUN DOMAIN-CONTAINING"/>
    <property type="match status" value="1"/>
</dbReference>
<feature type="binding site" evidence="13">
    <location>
        <position position="321"/>
    </location>
    <ligand>
        <name>S-adenosyl-L-methionine</name>
        <dbReference type="ChEBI" id="CHEBI:59789"/>
    </ligand>
</feature>
<comment type="subcellular location">
    <subcellularLocation>
        <location evidence="2">Cytoplasm</location>
    </subcellularLocation>
</comment>
<dbReference type="Proteomes" id="UP000664844">
    <property type="component" value="Unassembled WGS sequence"/>
</dbReference>
<evidence type="ECO:0000256" key="2">
    <source>
        <dbReference type="ARBA" id="ARBA00004496"/>
    </source>
</evidence>
<dbReference type="Pfam" id="PF22458">
    <property type="entry name" value="RsmF-B_ferredox"/>
    <property type="match status" value="1"/>
</dbReference>
<keyword evidence="5" id="KW-0698">rRNA processing</keyword>
<comment type="catalytic activity">
    <reaction evidence="12">
        <text>cytidine(967) in 16S rRNA + S-adenosyl-L-methionine = 5-methylcytidine(967) in 16S rRNA + S-adenosyl-L-homocysteine + H(+)</text>
        <dbReference type="Rhea" id="RHEA:42748"/>
        <dbReference type="Rhea" id="RHEA-COMP:10219"/>
        <dbReference type="Rhea" id="RHEA-COMP:10220"/>
        <dbReference type="ChEBI" id="CHEBI:15378"/>
        <dbReference type="ChEBI" id="CHEBI:57856"/>
        <dbReference type="ChEBI" id="CHEBI:59789"/>
        <dbReference type="ChEBI" id="CHEBI:74483"/>
        <dbReference type="ChEBI" id="CHEBI:82748"/>
        <dbReference type="EC" id="2.1.1.176"/>
    </reaction>
</comment>
<evidence type="ECO:0000256" key="11">
    <source>
        <dbReference type="ARBA" id="ARBA00031088"/>
    </source>
</evidence>
<keyword evidence="4" id="KW-0963">Cytoplasm</keyword>
<evidence type="ECO:0000256" key="4">
    <source>
        <dbReference type="ARBA" id="ARBA00022490"/>
    </source>
</evidence>
<feature type="binding site" evidence="13">
    <location>
        <position position="294"/>
    </location>
    <ligand>
        <name>S-adenosyl-L-methionine</name>
        <dbReference type="ChEBI" id="CHEBI:59789"/>
    </ligand>
</feature>
<dbReference type="SUPFAM" id="SSF53335">
    <property type="entry name" value="S-adenosyl-L-methionine-dependent methyltransferases"/>
    <property type="match status" value="1"/>
</dbReference>
<feature type="active site" description="Nucleophile" evidence="13">
    <location>
        <position position="391"/>
    </location>
</feature>
<feature type="domain" description="SAM-dependent MTase RsmB/NOP-type" evidence="14">
    <location>
        <begin position="179"/>
        <end position="453"/>
    </location>
</feature>
<dbReference type="InterPro" id="IPR004573">
    <property type="entry name" value="rRNA_ssu_MeTfrase_B"/>
</dbReference>
<dbReference type="Gene3D" id="3.30.70.1170">
    <property type="entry name" value="Sun protein, domain 3"/>
    <property type="match status" value="1"/>
</dbReference>
<evidence type="ECO:0000256" key="12">
    <source>
        <dbReference type="ARBA" id="ARBA00047283"/>
    </source>
</evidence>
<dbReference type="Gene3D" id="3.40.50.150">
    <property type="entry name" value="Vaccinia Virus protein VP39"/>
    <property type="match status" value="1"/>
</dbReference>
<dbReference type="Gene3D" id="1.10.940.10">
    <property type="entry name" value="NusB-like"/>
    <property type="match status" value="1"/>
</dbReference>
<keyword evidence="8 13" id="KW-0949">S-adenosyl-L-methionine</keyword>
<dbReference type="NCBIfam" id="NF011494">
    <property type="entry name" value="PRK14902.1"/>
    <property type="match status" value="1"/>
</dbReference>
<feature type="binding site" evidence="13">
    <location>
        <position position="338"/>
    </location>
    <ligand>
        <name>S-adenosyl-L-methionine</name>
        <dbReference type="ChEBI" id="CHEBI:59789"/>
    </ligand>
</feature>
<dbReference type="Pfam" id="PF01189">
    <property type="entry name" value="Methyltr_RsmB-F"/>
    <property type="match status" value="1"/>
</dbReference>
<name>A0ABS3FTN0_9CYAN</name>
<sequence>MSNPRQIAFLALRDVHRRGVFADIALDKWLQKAKLGEDSALIPSDRRLATELVYGCVRRMRTLDAIIDQLAKKKSANQPDDLRIIFHLGLYQLRYLSTIPASAAVNTTVELTKENKFKGLAGFVNGLLRQYIRLTESENTDPLVLPDDEISRLGILHSFPDWIVANWCDRLGFAETEKLCAWFNQSPTLDLRINPLKTTREEVETAFQSAGVQVARLPHLPQGLRLCSGAGAIENLPGYQAGWWTIQDSSAQLVGSLLEAKPGQVAIDACAAPGGKTTHIAEMMGDTGTIWACDKAPSRLKKVKENAHRLQLKSIQTLSGDSRNFRQFHQTADWVLLDAPCSGLGTLHRRADARWRQTPENIQELSQLQKELLAETAHWVKPGGHLVYATCTIHPLENEEVIQGFLGSHADWEIEPPTSDSPAAHFAKPEGWITVWPHHHDMDGFFMVRLKKQQTE</sequence>
<evidence type="ECO:0000256" key="9">
    <source>
        <dbReference type="ARBA" id="ARBA00022884"/>
    </source>
</evidence>
<evidence type="ECO:0000256" key="8">
    <source>
        <dbReference type="ARBA" id="ARBA00022691"/>
    </source>
</evidence>
<protein>
    <recommendedName>
        <fullName evidence="3">16S rRNA (cytosine(967)-C(5))-methyltransferase</fullName>
        <ecNumber evidence="3">2.1.1.176</ecNumber>
    </recommendedName>
    <alternativeName>
        <fullName evidence="10">16S rRNA m5C967 methyltransferase</fullName>
    </alternativeName>
    <alternativeName>
        <fullName evidence="11">rRNA (cytosine-C(5)-)-methyltransferase RsmB</fullName>
    </alternativeName>
</protein>
<keyword evidence="6 13" id="KW-0489">Methyltransferase</keyword>
<feature type="binding site" evidence="13">
    <location>
        <begin position="270"/>
        <end position="276"/>
    </location>
    <ligand>
        <name>S-adenosyl-L-methionine</name>
        <dbReference type="ChEBI" id="CHEBI:59789"/>
    </ligand>
</feature>
<dbReference type="InterPro" id="IPR035926">
    <property type="entry name" value="NusB-like_sf"/>
</dbReference>
<comment type="similarity">
    <text evidence="13">Belongs to the class I-like SAM-binding methyltransferase superfamily. RsmB/NOP family.</text>
</comment>
<dbReference type="PANTHER" id="PTHR22807:SF53">
    <property type="entry name" value="RIBOSOMAL RNA SMALL SUBUNIT METHYLTRANSFERASE B-RELATED"/>
    <property type="match status" value="1"/>
</dbReference>
<dbReference type="InterPro" id="IPR023267">
    <property type="entry name" value="RCMT"/>
</dbReference>
<dbReference type="Pfam" id="PF01029">
    <property type="entry name" value="NusB"/>
    <property type="match status" value="1"/>
</dbReference>
<dbReference type="InterPro" id="IPR049560">
    <property type="entry name" value="MeTrfase_RsmB-F_NOP2_cat"/>
</dbReference>
<evidence type="ECO:0000256" key="1">
    <source>
        <dbReference type="ARBA" id="ARBA00002724"/>
    </source>
</evidence>
<reference evidence="15 16" key="1">
    <citation type="submission" date="2021-03" db="EMBL/GenBank/DDBJ databases">
        <title>Metabolic Capacity of the Antarctic Cyanobacterium Phormidium pseudopriestleyi that Sustains Oxygenic Photosynthesis in the Presence of Hydrogen Sulfide.</title>
        <authorList>
            <person name="Lumian J.E."/>
            <person name="Jungblut A.D."/>
            <person name="Dillon M.L."/>
            <person name="Hawes I."/>
            <person name="Doran P.T."/>
            <person name="Mackey T.J."/>
            <person name="Dick G.J."/>
            <person name="Grettenberger C.L."/>
            <person name="Sumner D.Y."/>
        </authorList>
    </citation>
    <scope>NUCLEOTIDE SEQUENCE [LARGE SCALE GENOMIC DNA]</scope>
    <source>
        <strain evidence="15 16">FRX01</strain>
    </source>
</reference>
<dbReference type="NCBIfam" id="TIGR00563">
    <property type="entry name" value="rsmB"/>
    <property type="match status" value="1"/>
</dbReference>
<gene>
    <name evidence="15" type="ORF">J0895_15585</name>
</gene>
<proteinExistence type="inferred from homology"/>
<comment type="caution">
    <text evidence="15">The sequence shown here is derived from an EMBL/GenBank/DDBJ whole genome shotgun (WGS) entry which is preliminary data.</text>
</comment>
<comment type="function">
    <text evidence="1">Specifically methylates the cytosine at position 967 (m5C967) of 16S rRNA.</text>
</comment>
<dbReference type="GO" id="GO:0008168">
    <property type="term" value="F:methyltransferase activity"/>
    <property type="evidence" value="ECO:0007669"/>
    <property type="project" value="UniProtKB-KW"/>
</dbReference>
<evidence type="ECO:0000313" key="16">
    <source>
        <dbReference type="Proteomes" id="UP000664844"/>
    </source>
</evidence>
<dbReference type="EC" id="2.1.1.176" evidence="3"/>
<dbReference type="CDD" id="cd02440">
    <property type="entry name" value="AdoMet_MTases"/>
    <property type="match status" value="1"/>
</dbReference>
<dbReference type="RefSeq" id="WP_207088967.1">
    <property type="nucleotide sequence ID" value="NZ_JAFLQW010000415.1"/>
</dbReference>
<dbReference type="PROSITE" id="PS51686">
    <property type="entry name" value="SAM_MT_RSMB_NOP"/>
    <property type="match status" value="1"/>
</dbReference>
<dbReference type="InterPro" id="IPR054728">
    <property type="entry name" value="RsmB-like_ferredoxin"/>
</dbReference>
<dbReference type="NCBIfam" id="NF011493">
    <property type="entry name" value="PRK14901.1"/>
    <property type="match status" value="1"/>
</dbReference>
<dbReference type="PRINTS" id="PR02008">
    <property type="entry name" value="RCMTFAMILY"/>
</dbReference>
<evidence type="ECO:0000256" key="13">
    <source>
        <dbReference type="PROSITE-ProRule" id="PRU01023"/>
    </source>
</evidence>